<proteinExistence type="inferred from homology"/>
<evidence type="ECO:0000256" key="2">
    <source>
        <dbReference type="ARBA" id="ARBA00022630"/>
    </source>
</evidence>
<comment type="cofactor">
    <cofactor evidence="1">
        <name>FAD</name>
        <dbReference type="ChEBI" id="CHEBI:57692"/>
    </cofactor>
</comment>
<sequence length="192" mass="21909">MSRVLILNSMKAFAHSAGHLNTTLAETAEQYLLGKGHEVNVTVIDKGYDIEQEVAKYEWADIIIYQMPAWWMGEPWIMKKYMDEVFTQGHGRLYASDGRTRSDDHKKYGSGGLLQGKKYLLSVTWNAPAEAFDDPEQFFEGKGVDMVYFHFHKANQFLGLAPLPTFLCSDVMKNPNVAQDIERYQAHLARVI</sequence>
<evidence type="ECO:0000256" key="3">
    <source>
        <dbReference type="ARBA" id="ARBA00022827"/>
    </source>
</evidence>
<dbReference type="InterPro" id="IPR003680">
    <property type="entry name" value="Flavodoxin_fold"/>
</dbReference>
<evidence type="ECO:0000313" key="7">
    <source>
        <dbReference type="Proteomes" id="UP000278542"/>
    </source>
</evidence>
<dbReference type="InterPro" id="IPR029039">
    <property type="entry name" value="Flavoprotein-like_sf"/>
</dbReference>
<protein>
    <submittedName>
        <fullName evidence="6">Putative NADPH-quinone reductase</fullName>
    </submittedName>
</protein>
<organism evidence="6 7">
    <name type="scientific">Orbus hercynius</name>
    <dbReference type="NCBI Taxonomy" id="593135"/>
    <lineage>
        <taxon>Bacteria</taxon>
        <taxon>Pseudomonadati</taxon>
        <taxon>Pseudomonadota</taxon>
        <taxon>Gammaproteobacteria</taxon>
        <taxon>Orbales</taxon>
        <taxon>Orbaceae</taxon>
        <taxon>Orbus</taxon>
    </lineage>
</organism>
<evidence type="ECO:0000259" key="5">
    <source>
        <dbReference type="Pfam" id="PF02525"/>
    </source>
</evidence>
<accession>A0A495RBN5</accession>
<dbReference type="PANTHER" id="PTHR46305:SF3">
    <property type="entry name" value="NADPH:QUINONE OXIDOREDUCTASE MDAB"/>
    <property type="match status" value="1"/>
</dbReference>
<feature type="domain" description="Flavodoxin-like fold" evidence="5">
    <location>
        <begin position="3"/>
        <end position="188"/>
    </location>
</feature>
<evidence type="ECO:0000256" key="1">
    <source>
        <dbReference type="ARBA" id="ARBA00001974"/>
    </source>
</evidence>
<dbReference type="EMBL" id="RBWY01000004">
    <property type="protein sequence ID" value="RKS84809.1"/>
    <property type="molecule type" value="Genomic_DNA"/>
</dbReference>
<evidence type="ECO:0000256" key="4">
    <source>
        <dbReference type="ARBA" id="ARBA00037981"/>
    </source>
</evidence>
<keyword evidence="7" id="KW-1185">Reference proteome</keyword>
<dbReference type="RefSeq" id="WP_121145724.1">
    <property type="nucleotide sequence ID" value="NZ_RBWY01000004.1"/>
</dbReference>
<gene>
    <name evidence="6" type="ORF">DES39_2025</name>
</gene>
<dbReference type="SUPFAM" id="SSF52218">
    <property type="entry name" value="Flavoproteins"/>
    <property type="match status" value="1"/>
</dbReference>
<keyword evidence="3" id="KW-0274">FAD</keyword>
<dbReference type="InterPro" id="IPR052397">
    <property type="entry name" value="NADPH-QR_MdaB"/>
</dbReference>
<dbReference type="PANTHER" id="PTHR46305">
    <property type="match status" value="1"/>
</dbReference>
<dbReference type="Pfam" id="PF02525">
    <property type="entry name" value="Flavodoxin_2"/>
    <property type="match status" value="1"/>
</dbReference>
<comment type="similarity">
    <text evidence="4">Belongs to the oxidoreductase MdaB family.</text>
</comment>
<keyword evidence="2" id="KW-0285">Flavoprotein</keyword>
<dbReference type="OrthoDB" id="9798454at2"/>
<comment type="caution">
    <text evidence="6">The sequence shown here is derived from an EMBL/GenBank/DDBJ whole genome shotgun (WGS) entry which is preliminary data.</text>
</comment>
<name>A0A495RBN5_9GAMM</name>
<dbReference type="Proteomes" id="UP000278542">
    <property type="component" value="Unassembled WGS sequence"/>
</dbReference>
<dbReference type="Gene3D" id="3.40.50.360">
    <property type="match status" value="1"/>
</dbReference>
<dbReference type="AlphaFoldDB" id="A0A495RBN5"/>
<evidence type="ECO:0000313" key="6">
    <source>
        <dbReference type="EMBL" id="RKS84809.1"/>
    </source>
</evidence>
<reference evidence="6 7" key="1">
    <citation type="submission" date="2018-10" db="EMBL/GenBank/DDBJ databases">
        <title>Genomic Encyclopedia of Type Strains, Phase IV (KMG-IV): sequencing the most valuable type-strain genomes for metagenomic binning, comparative biology and taxonomic classification.</title>
        <authorList>
            <person name="Goeker M."/>
        </authorList>
    </citation>
    <scope>NUCLEOTIDE SEQUENCE [LARGE SCALE GENOMIC DNA]</scope>
    <source>
        <strain evidence="6 7">DSM 22228</strain>
    </source>
</reference>